<dbReference type="KEGG" id="oac:Oscil6304_0413"/>
<evidence type="ECO:0000313" key="2">
    <source>
        <dbReference type="Proteomes" id="UP000010367"/>
    </source>
</evidence>
<organism evidence="1 2">
    <name type="scientific">Oscillatoria acuminata PCC 6304</name>
    <dbReference type="NCBI Taxonomy" id="56110"/>
    <lineage>
        <taxon>Bacteria</taxon>
        <taxon>Bacillati</taxon>
        <taxon>Cyanobacteriota</taxon>
        <taxon>Cyanophyceae</taxon>
        <taxon>Oscillatoriophycideae</taxon>
        <taxon>Oscillatoriales</taxon>
        <taxon>Oscillatoriaceae</taxon>
        <taxon>Oscillatoria</taxon>
    </lineage>
</organism>
<sequence>MTVTVSAVDAALPAGSLVSIDISTPTTPVFKPVDDFLSAVQIAQDADNIATPAGQDVNMIASSDGAEIDIPDPNNAGQTIRVRPRFYSVTCYRRIVVDEVLAPLV</sequence>
<reference evidence="1 2" key="1">
    <citation type="submission" date="2012-06" db="EMBL/GenBank/DDBJ databases">
        <title>Finished chromosome of genome of Oscillatoria acuminata PCC 6304.</title>
        <authorList>
            <consortium name="US DOE Joint Genome Institute"/>
            <person name="Gugger M."/>
            <person name="Coursin T."/>
            <person name="Rippka R."/>
            <person name="Tandeau De Marsac N."/>
            <person name="Huntemann M."/>
            <person name="Wei C.-L."/>
            <person name="Han J."/>
            <person name="Detter J.C."/>
            <person name="Han C."/>
            <person name="Tapia R."/>
            <person name="Davenport K."/>
            <person name="Daligault H."/>
            <person name="Erkkila T."/>
            <person name="Gu W."/>
            <person name="Munk A.C.C."/>
            <person name="Teshima H."/>
            <person name="Xu Y."/>
            <person name="Chain P."/>
            <person name="Chen A."/>
            <person name="Krypides N."/>
            <person name="Mavromatis K."/>
            <person name="Markowitz V."/>
            <person name="Szeto E."/>
            <person name="Ivanova N."/>
            <person name="Mikhailova N."/>
            <person name="Ovchinnikova G."/>
            <person name="Pagani I."/>
            <person name="Pati A."/>
            <person name="Goodwin L."/>
            <person name="Peters L."/>
            <person name="Pitluck S."/>
            <person name="Woyke T."/>
            <person name="Kerfeld C."/>
        </authorList>
    </citation>
    <scope>NUCLEOTIDE SEQUENCE [LARGE SCALE GENOMIC DNA]</scope>
    <source>
        <strain evidence="1 2">PCC 6304</strain>
    </source>
</reference>
<dbReference type="InParanoid" id="K9TCK5"/>
<name>K9TCK5_9CYAN</name>
<dbReference type="RefSeq" id="WP_015146813.1">
    <property type="nucleotide sequence ID" value="NC_019693.1"/>
</dbReference>
<proteinExistence type="predicted"/>
<keyword evidence="2" id="KW-1185">Reference proteome</keyword>
<gene>
    <name evidence="1" type="ORF">Oscil6304_0413</name>
</gene>
<dbReference type="Proteomes" id="UP000010367">
    <property type="component" value="Chromosome"/>
</dbReference>
<dbReference type="AlphaFoldDB" id="K9TCK5"/>
<dbReference type="HOGENOM" id="CLU_2233779_0_0_3"/>
<accession>K9TCK5</accession>
<protein>
    <submittedName>
        <fullName evidence="1">Uncharacterized protein</fullName>
    </submittedName>
</protein>
<dbReference type="EMBL" id="CP003607">
    <property type="protein sequence ID" value="AFY80163.1"/>
    <property type="molecule type" value="Genomic_DNA"/>
</dbReference>
<dbReference type="STRING" id="56110.Oscil6304_0413"/>
<evidence type="ECO:0000313" key="1">
    <source>
        <dbReference type="EMBL" id="AFY80163.1"/>
    </source>
</evidence>